<feature type="transmembrane region" description="Helical" evidence="1">
    <location>
        <begin position="31"/>
        <end position="48"/>
    </location>
</feature>
<proteinExistence type="predicted"/>
<keyword evidence="3" id="KW-1185">Reference proteome</keyword>
<gene>
    <name evidence="2" type="ORF">JOC94_003285</name>
</gene>
<dbReference type="EMBL" id="JAFBFH010000024">
    <property type="protein sequence ID" value="MBM7716265.1"/>
    <property type="molecule type" value="Genomic_DNA"/>
</dbReference>
<keyword evidence="1" id="KW-1133">Transmembrane helix</keyword>
<sequence>MYKKQTTYLMILFLIPLLIALGVIPFRDRSYMVISIFIAILSFVPIFFTFERGKTNTRKMVMLAVMIAMSVVGRFIFAALPGFKPVTAIVVITAMFFGAEAGFLVGALSALLSNFYFGQGPWTPFQMFSWGMIGFIAGLPYISEQLKSRRLLLILYGIFAGIVFSLLMDIWTVMALDGTFHFSRYVATVALSLPFMAVYAVSNVIFLLLTIKPIGEKLERIRVKYGM</sequence>
<accession>A0ABS2RA96</accession>
<keyword evidence="1" id="KW-0472">Membrane</keyword>
<dbReference type="Pfam" id="PF07155">
    <property type="entry name" value="ECF-ribofla_trS"/>
    <property type="match status" value="1"/>
</dbReference>
<organism evidence="2 3">
    <name type="scientific">Siminovitchia thermophila</name>
    <dbReference type="NCBI Taxonomy" id="1245522"/>
    <lineage>
        <taxon>Bacteria</taxon>
        <taxon>Bacillati</taxon>
        <taxon>Bacillota</taxon>
        <taxon>Bacilli</taxon>
        <taxon>Bacillales</taxon>
        <taxon>Bacillaceae</taxon>
        <taxon>Siminovitchia</taxon>
    </lineage>
</organism>
<dbReference type="Proteomes" id="UP000823485">
    <property type="component" value="Unassembled WGS sequence"/>
</dbReference>
<evidence type="ECO:0000256" key="1">
    <source>
        <dbReference type="SAM" id="Phobius"/>
    </source>
</evidence>
<dbReference type="InterPro" id="IPR009825">
    <property type="entry name" value="ECF_substrate-spec-like"/>
</dbReference>
<comment type="caution">
    <text evidence="2">The sequence shown here is derived from an EMBL/GenBank/DDBJ whole genome shotgun (WGS) entry which is preliminary data.</text>
</comment>
<keyword evidence="1" id="KW-0812">Transmembrane</keyword>
<feature type="transmembrane region" description="Helical" evidence="1">
    <location>
        <begin position="124"/>
        <end position="142"/>
    </location>
</feature>
<feature type="transmembrane region" description="Helical" evidence="1">
    <location>
        <begin position="185"/>
        <end position="211"/>
    </location>
</feature>
<feature type="transmembrane region" description="Helical" evidence="1">
    <location>
        <begin position="60"/>
        <end position="80"/>
    </location>
</feature>
<evidence type="ECO:0000313" key="3">
    <source>
        <dbReference type="Proteomes" id="UP000823485"/>
    </source>
</evidence>
<protein>
    <submittedName>
        <fullName evidence="2">Membrane protein</fullName>
    </submittedName>
</protein>
<feature type="transmembrane region" description="Helical" evidence="1">
    <location>
        <begin position="151"/>
        <end position="173"/>
    </location>
</feature>
<name>A0ABS2RA96_9BACI</name>
<dbReference type="Gene3D" id="1.10.1760.20">
    <property type="match status" value="1"/>
</dbReference>
<evidence type="ECO:0000313" key="2">
    <source>
        <dbReference type="EMBL" id="MBM7716265.1"/>
    </source>
</evidence>
<reference evidence="2 3" key="1">
    <citation type="submission" date="2021-01" db="EMBL/GenBank/DDBJ databases">
        <title>Genomic Encyclopedia of Type Strains, Phase IV (KMG-IV): sequencing the most valuable type-strain genomes for metagenomic binning, comparative biology and taxonomic classification.</title>
        <authorList>
            <person name="Goeker M."/>
        </authorList>
    </citation>
    <scope>NUCLEOTIDE SEQUENCE [LARGE SCALE GENOMIC DNA]</scope>
    <source>
        <strain evidence="2 3">DSM 105453</strain>
    </source>
</reference>
<feature type="transmembrane region" description="Helical" evidence="1">
    <location>
        <begin position="87"/>
        <end position="112"/>
    </location>
</feature>
<dbReference type="RefSeq" id="WP_205179826.1">
    <property type="nucleotide sequence ID" value="NZ_JAFBFH010000024.1"/>
</dbReference>
<feature type="transmembrane region" description="Helical" evidence="1">
    <location>
        <begin position="6"/>
        <end position="24"/>
    </location>
</feature>